<dbReference type="PANTHER" id="PTHR10083:SF374">
    <property type="entry name" value="BPTI_KUNITZ INHIBITOR DOMAIN-CONTAINING PROTEIN"/>
    <property type="match status" value="1"/>
</dbReference>
<dbReference type="PROSITE" id="PS50900">
    <property type="entry name" value="PLAC"/>
    <property type="match status" value="1"/>
</dbReference>
<feature type="domain" description="BPTI/Kunitz inhibitor" evidence="7">
    <location>
        <begin position="660"/>
        <end position="710"/>
    </location>
</feature>
<dbReference type="InterPro" id="IPR011061">
    <property type="entry name" value="Hirudin/antistatin"/>
</dbReference>
<dbReference type="GO" id="GO:0004867">
    <property type="term" value="F:serine-type endopeptidase inhibitor activity"/>
    <property type="evidence" value="ECO:0007669"/>
    <property type="project" value="UniProtKB-KW"/>
</dbReference>
<dbReference type="InterPro" id="IPR007110">
    <property type="entry name" value="Ig-like_dom"/>
</dbReference>
<dbReference type="Gene3D" id="4.10.410.10">
    <property type="entry name" value="Pancreatic trypsin inhibitor Kunitz domain"/>
    <property type="match status" value="7"/>
</dbReference>
<evidence type="ECO:0000256" key="1">
    <source>
        <dbReference type="ARBA" id="ARBA00022690"/>
    </source>
</evidence>
<dbReference type="Proteomes" id="UP000663891">
    <property type="component" value="Unassembled WGS sequence"/>
</dbReference>
<dbReference type="FunFam" id="4.10.410.10:FF:000020">
    <property type="entry name" value="Collagen, type VI, alpha 3"/>
    <property type="match status" value="4"/>
</dbReference>
<feature type="domain" description="BPTI/Kunitz inhibitor" evidence="7">
    <location>
        <begin position="359"/>
        <end position="409"/>
    </location>
</feature>
<evidence type="ECO:0000256" key="5">
    <source>
        <dbReference type="ARBA" id="ARBA00023319"/>
    </source>
</evidence>
<dbReference type="SUPFAM" id="SSF57262">
    <property type="entry name" value="Leech antihemostatic proteins"/>
    <property type="match status" value="1"/>
</dbReference>
<name>A0A813S910_9BILA</name>
<dbReference type="SMART" id="SM00409">
    <property type="entry name" value="IG"/>
    <property type="match status" value="2"/>
</dbReference>
<dbReference type="Gene3D" id="2.10.22.10">
    <property type="entry name" value="Antistasin, domain 1"/>
    <property type="match status" value="1"/>
</dbReference>
<dbReference type="InterPro" id="IPR004094">
    <property type="entry name" value="Antistasin-like"/>
</dbReference>
<keyword evidence="4" id="KW-1015">Disulfide bond</keyword>
<dbReference type="Pfam" id="PF00014">
    <property type="entry name" value="Kunitz_BPTI"/>
    <property type="match status" value="7"/>
</dbReference>
<dbReference type="PROSITE" id="PS51252">
    <property type="entry name" value="ANTISTASIN"/>
    <property type="match status" value="1"/>
</dbReference>
<dbReference type="GO" id="GO:0005615">
    <property type="term" value="C:extracellular space"/>
    <property type="evidence" value="ECO:0007669"/>
    <property type="project" value="TreeGrafter"/>
</dbReference>
<dbReference type="InterPro" id="IPR020901">
    <property type="entry name" value="Prtase_inh_Kunz-CS"/>
</dbReference>
<organism evidence="11 12">
    <name type="scientific">Adineta steineri</name>
    <dbReference type="NCBI Taxonomy" id="433720"/>
    <lineage>
        <taxon>Eukaryota</taxon>
        <taxon>Metazoa</taxon>
        <taxon>Spiralia</taxon>
        <taxon>Gnathifera</taxon>
        <taxon>Rotifera</taxon>
        <taxon>Eurotatoria</taxon>
        <taxon>Bdelloidea</taxon>
        <taxon>Adinetida</taxon>
        <taxon>Adinetidae</taxon>
        <taxon>Adineta</taxon>
    </lineage>
</organism>
<dbReference type="InterPro" id="IPR002223">
    <property type="entry name" value="Kunitz_BPTI"/>
</dbReference>
<dbReference type="InterPro" id="IPR010909">
    <property type="entry name" value="PLAC"/>
</dbReference>
<dbReference type="SUPFAM" id="SSF57362">
    <property type="entry name" value="BPTI-like"/>
    <property type="match status" value="7"/>
</dbReference>
<feature type="domain" description="Ig-like" evidence="8">
    <location>
        <begin position="872"/>
        <end position="967"/>
    </location>
</feature>
<evidence type="ECO:0000256" key="6">
    <source>
        <dbReference type="SAM" id="Phobius"/>
    </source>
</evidence>
<feature type="transmembrane region" description="Helical" evidence="6">
    <location>
        <begin position="9"/>
        <end position="26"/>
    </location>
</feature>
<evidence type="ECO:0000256" key="4">
    <source>
        <dbReference type="ARBA" id="ARBA00023157"/>
    </source>
</evidence>
<dbReference type="SMART" id="SM00131">
    <property type="entry name" value="KU"/>
    <property type="match status" value="7"/>
</dbReference>
<dbReference type="FunFam" id="2.60.40.10:FF:000032">
    <property type="entry name" value="palladin isoform X1"/>
    <property type="match status" value="1"/>
</dbReference>
<dbReference type="InterPro" id="IPR013783">
    <property type="entry name" value="Ig-like_fold"/>
</dbReference>
<dbReference type="AlphaFoldDB" id="A0A813S910"/>
<feature type="domain" description="PLAC" evidence="9">
    <location>
        <begin position="1111"/>
        <end position="1148"/>
    </location>
</feature>
<feature type="domain" description="Antistasin-like" evidence="10">
    <location>
        <begin position="793"/>
        <end position="819"/>
    </location>
</feature>
<sequence>MTNSLIRQYYYYYFLIIISCYIVPLINADNITDYHSNETVIEFNTTLSSLTTIDNVSDDDILINNNNNTTNSNSNNNNSTSVTFINSTLVSTSVPLATTDDDDDDVTESDTTLNEINELTTMLIKLSTKKHEEQTTYVSVTSCEVSKYGCCTDGVTERTGPNNEGCNDNMTNVTISNSTIESINETDFVSTSANDNMTITTETSDILFETSTENITLNTNETSFAQADLVNNTSVDLDNTTSVILDNITTVVSDDTTATTNTTATNTTATNTNTTTANTTAVLLDNLTTEIFESSTTEFIETTTETVTTTLQSTLCADSEFECCPDGETRAQGPHFKGCNTTETYSIPIPTKPVLETICELEKDAGSCSKYVNMWAYDRQQGKCIRFWYGSCEGNANRFETEQQCQETCVSPKGIEVCLLPKMTGPCQSASVRYYYDREKKECQEFRYGGCNGNANNYPTVEKCQSTCVKETIDQCTQSVEVGPCKGEYSRFYYDTVTGQCRSFVYGGCKKNKNNFVTLKDCLNTCVEPRQKDICLQPKIIGTCQERRPTWYFDINERECKLFQYSGCKGNHNRFSTKEECDLSCSSLKTSKTFTNDVKSICDLAMVRGNCDQQISRWHFNPTDQYCHSFQYTGCHGNANSFESEQNCQDICEAKEKDICTLEKDSGTCDQYKIMWYYDSTSQQCKNFYYGSCGGNANRFGTEQECQIGCLIKTGNSTCLQQVDQGYVCNDTKTAQNETINPIMKFFYDQQTKQCTSFLYRGCGGNDNRFDEEKQCIDKCVADVSSVNEQGCGSNMIRCNIQCRFGFERDSNGCEICRCFEPCQKQQCPSGYECIIIPEQVQCIQAPCPVPRVECQPISTDPMGNANGGIKPLIENSITNIFSQFDANVTIPCVLRQGFPTPVIYWYKERQQLQVHEAMTGGIIVRKIERLPDQSLLIRKVTLEDQGLYTCRAINDFGQDIKDVQLEIFDSIKVDIYPINRIYQLGFTAKLQCRATGYPLPRIIWMRDNTPLIIYFADSIKVDIYPINRIYQLGFTAKLQCRATGYPLPRIIWMRDNTPLVNSTRTTIQNDGSLIIHPYKREDAGPYVCNATNKKESVTQVAYLEVKETHIEPTCEDQPTFANCELVLRHNFCDVYFDYCCRTCSQHAQYSPEKSSTPRNRRHIFVK</sequence>
<evidence type="ECO:0008006" key="13">
    <source>
        <dbReference type="Google" id="ProtNLM"/>
    </source>
</evidence>
<dbReference type="PROSITE" id="PS51257">
    <property type="entry name" value="PROKAR_LIPOPROTEIN"/>
    <property type="match status" value="1"/>
</dbReference>
<dbReference type="CDD" id="cd00096">
    <property type="entry name" value="Ig"/>
    <property type="match status" value="1"/>
</dbReference>
<dbReference type="PROSITE" id="PS50279">
    <property type="entry name" value="BPTI_KUNITZ_2"/>
    <property type="match status" value="7"/>
</dbReference>
<keyword evidence="2" id="KW-0732">Signal</keyword>
<dbReference type="PANTHER" id="PTHR10083">
    <property type="entry name" value="KUNITZ-TYPE PROTEASE INHIBITOR-RELATED"/>
    <property type="match status" value="1"/>
</dbReference>
<dbReference type="InterPro" id="IPR013098">
    <property type="entry name" value="Ig_I-set"/>
</dbReference>
<dbReference type="SUPFAM" id="SSF48726">
    <property type="entry name" value="Immunoglobulin"/>
    <property type="match status" value="2"/>
</dbReference>
<dbReference type="PROSITE" id="PS00280">
    <property type="entry name" value="BPTI_KUNITZ_1"/>
    <property type="match status" value="3"/>
</dbReference>
<evidence type="ECO:0000259" key="7">
    <source>
        <dbReference type="PROSITE" id="PS50279"/>
    </source>
</evidence>
<evidence type="ECO:0000259" key="10">
    <source>
        <dbReference type="PROSITE" id="PS51252"/>
    </source>
</evidence>
<evidence type="ECO:0000259" key="9">
    <source>
        <dbReference type="PROSITE" id="PS50900"/>
    </source>
</evidence>
<dbReference type="OrthoDB" id="4473401at2759"/>
<evidence type="ECO:0000313" key="12">
    <source>
        <dbReference type="Proteomes" id="UP000663891"/>
    </source>
</evidence>
<dbReference type="SMART" id="SM00408">
    <property type="entry name" value="IGc2"/>
    <property type="match status" value="2"/>
</dbReference>
<dbReference type="CDD" id="cd00109">
    <property type="entry name" value="Kunitz-type"/>
    <property type="match status" value="4"/>
</dbReference>
<evidence type="ECO:0000256" key="3">
    <source>
        <dbReference type="ARBA" id="ARBA00022900"/>
    </source>
</evidence>
<dbReference type="InterPro" id="IPR003598">
    <property type="entry name" value="Ig_sub2"/>
</dbReference>
<feature type="domain" description="BPTI/Kunitz inhibitor" evidence="7">
    <location>
        <begin position="535"/>
        <end position="585"/>
    </location>
</feature>
<dbReference type="PROSITE" id="PS50835">
    <property type="entry name" value="IG_LIKE"/>
    <property type="match status" value="2"/>
</dbReference>
<keyword evidence="1" id="KW-0646">Protease inhibitor</keyword>
<dbReference type="Pfam" id="PF07679">
    <property type="entry name" value="I-set"/>
    <property type="match status" value="2"/>
</dbReference>
<evidence type="ECO:0000259" key="8">
    <source>
        <dbReference type="PROSITE" id="PS50835"/>
    </source>
</evidence>
<dbReference type="PRINTS" id="PR00759">
    <property type="entry name" value="BASICPTASE"/>
</dbReference>
<accession>A0A813S910</accession>
<keyword evidence="3" id="KW-0722">Serine protease inhibitor</keyword>
<dbReference type="Gene3D" id="2.60.40.10">
    <property type="entry name" value="Immunoglobulins"/>
    <property type="match status" value="3"/>
</dbReference>
<reference evidence="11" key="1">
    <citation type="submission" date="2021-02" db="EMBL/GenBank/DDBJ databases">
        <authorList>
            <person name="Nowell W R."/>
        </authorList>
    </citation>
    <scope>NUCLEOTIDE SEQUENCE</scope>
</reference>
<keyword evidence="6" id="KW-0472">Membrane</keyword>
<proteinExistence type="predicted"/>
<evidence type="ECO:0000256" key="2">
    <source>
        <dbReference type="ARBA" id="ARBA00022729"/>
    </source>
</evidence>
<gene>
    <name evidence="11" type="ORF">VCS650_LOCUS3530</name>
</gene>
<dbReference type="Pfam" id="PF02822">
    <property type="entry name" value="Antistasin"/>
    <property type="match status" value="1"/>
</dbReference>
<dbReference type="CDD" id="cd22635">
    <property type="entry name" value="Kunitz_papilin"/>
    <property type="match status" value="2"/>
</dbReference>
<protein>
    <recommendedName>
        <fullName evidence="13">Papilin</fullName>
    </recommendedName>
</protein>
<keyword evidence="6" id="KW-0812">Transmembrane</keyword>
<dbReference type="InterPro" id="IPR003599">
    <property type="entry name" value="Ig_sub"/>
</dbReference>
<feature type="domain" description="Ig-like" evidence="8">
    <location>
        <begin position="1011"/>
        <end position="1099"/>
    </location>
</feature>
<keyword evidence="5" id="KW-0393">Immunoglobulin domain</keyword>
<feature type="domain" description="BPTI/Kunitz inhibitor" evidence="7">
    <location>
        <begin position="602"/>
        <end position="652"/>
    </location>
</feature>
<keyword evidence="6" id="KW-1133">Transmembrane helix</keyword>
<evidence type="ECO:0000313" key="11">
    <source>
        <dbReference type="EMBL" id="CAF0791755.1"/>
    </source>
</evidence>
<dbReference type="InterPro" id="IPR036880">
    <property type="entry name" value="Kunitz_BPTI_sf"/>
</dbReference>
<comment type="caution">
    <text evidence="11">The sequence shown here is derived from an EMBL/GenBank/DDBJ whole genome shotgun (WGS) entry which is preliminary data.</text>
</comment>
<feature type="domain" description="BPTI/Kunitz inhibitor" evidence="7">
    <location>
        <begin position="476"/>
        <end position="526"/>
    </location>
</feature>
<feature type="domain" description="BPTI/Kunitz inhibitor" evidence="7">
    <location>
        <begin position="418"/>
        <end position="468"/>
    </location>
</feature>
<dbReference type="InterPro" id="IPR036179">
    <property type="entry name" value="Ig-like_dom_sf"/>
</dbReference>
<feature type="domain" description="BPTI/Kunitz inhibitor" evidence="7">
    <location>
        <begin position="719"/>
        <end position="780"/>
    </location>
</feature>
<dbReference type="InterPro" id="IPR050098">
    <property type="entry name" value="TFPI/VKTCI-like"/>
</dbReference>
<dbReference type="EMBL" id="CAJNON010000019">
    <property type="protein sequence ID" value="CAF0791755.1"/>
    <property type="molecule type" value="Genomic_DNA"/>
</dbReference>